<evidence type="ECO:0000313" key="2">
    <source>
        <dbReference type="Proteomes" id="UP001152798"/>
    </source>
</evidence>
<dbReference type="EMBL" id="OV725080">
    <property type="protein sequence ID" value="CAH1397990.1"/>
    <property type="molecule type" value="Genomic_DNA"/>
</dbReference>
<gene>
    <name evidence="1" type="ORF">NEZAVI_LOCUS7724</name>
</gene>
<accession>A0A9P0MLV3</accession>
<sequence length="104" mass="11909">MLFAEADLSPFDDWPLRESIPSSRKEIGSTNVDNCGLLRHRVEYSDLKYSLKIDNRLCDDVTWEIRPDKLYMATRQKSTRDCQVAVMGTPIKEARYIGNIGGLL</sequence>
<reference evidence="1" key="1">
    <citation type="submission" date="2022-01" db="EMBL/GenBank/DDBJ databases">
        <authorList>
            <person name="King R."/>
        </authorList>
    </citation>
    <scope>NUCLEOTIDE SEQUENCE</scope>
</reference>
<organism evidence="1 2">
    <name type="scientific">Nezara viridula</name>
    <name type="common">Southern green stink bug</name>
    <name type="synonym">Cimex viridulus</name>
    <dbReference type="NCBI Taxonomy" id="85310"/>
    <lineage>
        <taxon>Eukaryota</taxon>
        <taxon>Metazoa</taxon>
        <taxon>Ecdysozoa</taxon>
        <taxon>Arthropoda</taxon>
        <taxon>Hexapoda</taxon>
        <taxon>Insecta</taxon>
        <taxon>Pterygota</taxon>
        <taxon>Neoptera</taxon>
        <taxon>Paraneoptera</taxon>
        <taxon>Hemiptera</taxon>
        <taxon>Heteroptera</taxon>
        <taxon>Panheteroptera</taxon>
        <taxon>Pentatomomorpha</taxon>
        <taxon>Pentatomoidea</taxon>
        <taxon>Pentatomidae</taxon>
        <taxon>Pentatominae</taxon>
        <taxon>Nezara</taxon>
    </lineage>
</organism>
<protein>
    <submittedName>
        <fullName evidence="1">Uncharacterized protein</fullName>
    </submittedName>
</protein>
<evidence type="ECO:0000313" key="1">
    <source>
        <dbReference type="EMBL" id="CAH1397990.1"/>
    </source>
</evidence>
<keyword evidence="2" id="KW-1185">Reference proteome</keyword>
<name>A0A9P0MLV3_NEZVI</name>
<dbReference type="Proteomes" id="UP001152798">
    <property type="component" value="Chromosome 4"/>
</dbReference>
<proteinExistence type="predicted"/>
<dbReference type="AlphaFoldDB" id="A0A9P0MLV3"/>